<dbReference type="Pfam" id="PF12464">
    <property type="entry name" value="Mac"/>
    <property type="match status" value="1"/>
</dbReference>
<gene>
    <name evidence="4" type="ORF">SLS63_007324</name>
</gene>
<protein>
    <recommendedName>
        <fullName evidence="3">Maltose/galactoside acetyltransferase domain-containing protein</fullName>
    </recommendedName>
</protein>
<dbReference type="SUPFAM" id="SSF51161">
    <property type="entry name" value="Trimeric LpxA-like enzymes"/>
    <property type="match status" value="1"/>
</dbReference>
<evidence type="ECO:0000313" key="5">
    <source>
        <dbReference type="Proteomes" id="UP001430848"/>
    </source>
</evidence>
<dbReference type="Pfam" id="PF00132">
    <property type="entry name" value="Hexapep"/>
    <property type="match status" value="1"/>
</dbReference>
<dbReference type="PROSITE" id="PS00101">
    <property type="entry name" value="HEXAPEP_TRANSFERASES"/>
    <property type="match status" value="1"/>
</dbReference>
<sequence length="222" mass="24437">MAATEKNAVELEKASKLSNIPMGEQYERMISGMLYDSFVPELASARFAARAWMHQYNNYFPSDPAAGFESLEKERHQMLSERLGRVGDEVFIEPPFQVDYGSNISLGNRFYANFNLTILDCALVTIGDRVMIGPNVSILAATHEVEVESRRANVEFARPITIGNDCWIGGHSVILPGVTIGDGVTIAACSVVTRDIPSWSVVMGTPARVVKKVKALDDQQPK</sequence>
<dbReference type="Gene3D" id="2.160.10.10">
    <property type="entry name" value="Hexapeptide repeat proteins"/>
    <property type="match status" value="1"/>
</dbReference>
<dbReference type="PANTHER" id="PTHR23416">
    <property type="entry name" value="SIALIC ACID SYNTHASE-RELATED"/>
    <property type="match status" value="1"/>
</dbReference>
<keyword evidence="5" id="KW-1185">Reference proteome</keyword>
<evidence type="ECO:0000313" key="4">
    <source>
        <dbReference type="EMBL" id="KAK7726905.1"/>
    </source>
</evidence>
<feature type="domain" description="Maltose/galactoside acetyltransferase" evidence="3">
    <location>
        <begin position="26"/>
        <end position="88"/>
    </location>
</feature>
<dbReference type="CDD" id="cd03357">
    <property type="entry name" value="LbH_MAT_GAT"/>
    <property type="match status" value="1"/>
</dbReference>
<dbReference type="InterPro" id="IPR051159">
    <property type="entry name" value="Hexapeptide_acetyltransf"/>
</dbReference>
<dbReference type="InterPro" id="IPR011004">
    <property type="entry name" value="Trimer_LpxA-like_sf"/>
</dbReference>
<comment type="caution">
    <text evidence="4">The sequence shown here is derived from an EMBL/GenBank/DDBJ whole genome shotgun (WGS) entry which is preliminary data.</text>
</comment>
<dbReference type="InterPro" id="IPR024688">
    <property type="entry name" value="Mac_dom"/>
</dbReference>
<evidence type="ECO:0000256" key="1">
    <source>
        <dbReference type="ARBA" id="ARBA00007274"/>
    </source>
</evidence>
<name>A0ABR1P5H8_DIAER</name>
<organism evidence="4 5">
    <name type="scientific">Diaporthe eres</name>
    <name type="common">Phomopsis oblonga</name>
    <dbReference type="NCBI Taxonomy" id="83184"/>
    <lineage>
        <taxon>Eukaryota</taxon>
        <taxon>Fungi</taxon>
        <taxon>Dikarya</taxon>
        <taxon>Ascomycota</taxon>
        <taxon>Pezizomycotina</taxon>
        <taxon>Sordariomycetes</taxon>
        <taxon>Sordariomycetidae</taxon>
        <taxon>Diaporthales</taxon>
        <taxon>Diaporthaceae</taxon>
        <taxon>Diaporthe</taxon>
        <taxon>Diaporthe eres species complex</taxon>
    </lineage>
</organism>
<dbReference type="InterPro" id="IPR018357">
    <property type="entry name" value="Hexapep_transf_CS"/>
</dbReference>
<proteinExistence type="inferred from homology"/>
<dbReference type="Proteomes" id="UP001430848">
    <property type="component" value="Unassembled WGS sequence"/>
</dbReference>
<accession>A0ABR1P5H8</accession>
<evidence type="ECO:0000256" key="2">
    <source>
        <dbReference type="ARBA" id="ARBA00022679"/>
    </source>
</evidence>
<dbReference type="SMART" id="SM01266">
    <property type="entry name" value="Mac"/>
    <property type="match status" value="1"/>
</dbReference>
<comment type="similarity">
    <text evidence="1">Belongs to the transferase hexapeptide repeat family.</text>
</comment>
<keyword evidence="2" id="KW-0808">Transferase</keyword>
<dbReference type="PANTHER" id="PTHR23416:SF23">
    <property type="entry name" value="ACETYLTRANSFERASE C18B11.09C-RELATED"/>
    <property type="match status" value="1"/>
</dbReference>
<evidence type="ECO:0000259" key="3">
    <source>
        <dbReference type="SMART" id="SM01266"/>
    </source>
</evidence>
<reference evidence="4 5" key="1">
    <citation type="submission" date="2024-02" db="EMBL/GenBank/DDBJ databases">
        <title>De novo assembly and annotation of 12 fungi associated with fruit tree decline syndrome in Ontario, Canada.</title>
        <authorList>
            <person name="Sulman M."/>
            <person name="Ellouze W."/>
            <person name="Ilyukhin E."/>
        </authorList>
    </citation>
    <scope>NUCLEOTIDE SEQUENCE [LARGE SCALE GENOMIC DNA]</scope>
    <source>
        <strain evidence="4 5">M169</strain>
    </source>
</reference>
<dbReference type="EMBL" id="JAKNSF020000040">
    <property type="protein sequence ID" value="KAK7726905.1"/>
    <property type="molecule type" value="Genomic_DNA"/>
</dbReference>
<dbReference type="InterPro" id="IPR001451">
    <property type="entry name" value="Hexapep"/>
</dbReference>